<dbReference type="Proteomes" id="UP000230002">
    <property type="component" value="Unassembled WGS sequence"/>
</dbReference>
<sequence>MLGPQNAQDFIRALKASSDPPHAGGPCKVEIAKQAWDNQLLYVPNKAEAIVDWLLSRLLKDKSKDRHENPVVDSRYWKLLADVLTPSNTAREGDHSRTLRSWLIPLLNRIPIAPIILSYLESASERDRFDHAQYKLFARCVSILWPLAVPKFSPETLLECLGAVVHLSVSPVVFASTRSWGTLQALDDFRAPSSMVASYRTSLAASASKRKQLYTLFLKKHLSRWVHLVPSDGDVPPIVSDVYDAGIETMFGLEIVKQTADNKPDSVLSDALENTLKDSPAVVLRSLPRLFASYVRNLKRHKGTLFGQGSSQTSGHVTDQAQTAAMAFYATCNALIRTTTDDASWQCRVSLLEVVEREGLFKSNDNEARTLLRRDGDLAVEALATAWDEQHAASTDCAVKVLAALARIDHDLMSASFNVVYSRLLVIPNSISSAFQYVRLLLEYDSKARDVPSAIVHVSEAFSVPHLERIPDGPLAAYRVGSSSPLTSLPFLDELARAVHNFLTPGQVLETISDVSRSLRNAYERFVERDAGQSADRGDGPRKKRRKSAASPSTDHSDAEYHAISFALIARTMVVVLRSLPLHSLTDGIRAEAERSVREVYASVATRALGLGLENIDRSGSQSWQFVVTGALRLHYGLARASAFHQELLLGDELLSGMLKCVSSACVMPEVVVEMLRTLLHQCTIGCLHPEAVFDKLLDYLETHLSCQNTTWSGKSHALDAHAGGGVAVLHLLVDRWLPEFSAHATSKQLERLASTLVDAKQESHDSRPPFSLSVQFILSRMLHDAQFWELLRLREAFITKLIKQTAPLTEFDISNLLSHLTADPPRPAVHTVVHIASAYGILLLTPPAYLPRTLHIEFLKRGYVADIVVYLTLRYSRSQLSEGNLVIVREVLRRTVAHLGMVENVVSKEFLNYLLEQGAVKEAEIDVRKDINATTIGLVDVYQGYLVRLAKKGEADPVIDLTRRYTRSYDAVNPDISRRPSLLLIDALVQNTAPSDFSTSCVDSLRDLEKSMLRFSLPLLSPDSDDRELPLDYNVLDVWAHLRILGRWLGIDDSEIPNIGMQLSRKLLSPVGNKRDIIALGPVVLSILLGEVQSSSSEEARERVEYLTVAYLALLRVGGRDGISDLESRLIIDCKTLPTESFFSLLNLVYDGLPLQTGLSTQDVANLIRLSSILLREAPEGTAKICQAHTTKCLNLFADDEDFTTTPVLRREVVDFVVRQCSDRPASMRTIDLSSLWSILRALLSRSSTHDAASDTTIFHGVVNVLSALVRLRRDLVLNTLPHLGFVLRQLVACLRSVRPQLGGKQTRLVMDTLPRWISPSGPLSSQESKALARLLTTLTTKTLVRVHGAASDTQKPESLVRPFSKHAAYVLTAYVNAANDPLCVVPLGIRKELQPGLFALCEMLGEHNRDAMMVSALDAGGKATMKALWKEYEKQRYVGKG</sequence>
<dbReference type="GO" id="GO:0005730">
    <property type="term" value="C:nucleolus"/>
    <property type="evidence" value="ECO:0007669"/>
    <property type="project" value="TreeGrafter"/>
</dbReference>
<gene>
    <name evidence="3" type="ORF">GSI_08222</name>
</gene>
<dbReference type="GO" id="GO:0042254">
    <property type="term" value="P:ribosome biogenesis"/>
    <property type="evidence" value="ECO:0007669"/>
    <property type="project" value="TreeGrafter"/>
</dbReference>
<dbReference type="EMBL" id="AYKW01000020">
    <property type="protein sequence ID" value="PIL29586.1"/>
    <property type="molecule type" value="Genomic_DNA"/>
</dbReference>
<dbReference type="OrthoDB" id="160374at2759"/>
<protein>
    <recommendedName>
        <fullName evidence="2">Nucleolar 27S pre-rRNA processing Urb2/Npa2 C-terminal domain-containing protein</fullName>
    </recommendedName>
</protein>
<evidence type="ECO:0000256" key="1">
    <source>
        <dbReference type="SAM" id="MobiDB-lite"/>
    </source>
</evidence>
<feature type="compositionally biased region" description="Basic and acidic residues" evidence="1">
    <location>
        <begin position="530"/>
        <end position="541"/>
    </location>
</feature>
<feature type="domain" description="Nucleolar 27S pre-rRNA processing Urb2/Npa2 C-terminal" evidence="2">
    <location>
        <begin position="1214"/>
        <end position="1442"/>
    </location>
</feature>
<evidence type="ECO:0000259" key="2">
    <source>
        <dbReference type="Pfam" id="PF10441"/>
    </source>
</evidence>
<reference evidence="3 4" key="1">
    <citation type="journal article" date="2015" name="Sci. Rep.">
        <title>Chromosome-level genome map provides insights into diverse defense mechanisms in the medicinal fungus Ganoderma sinense.</title>
        <authorList>
            <person name="Zhu Y."/>
            <person name="Xu J."/>
            <person name="Sun C."/>
            <person name="Zhou S."/>
            <person name="Xu H."/>
            <person name="Nelson D.R."/>
            <person name="Qian J."/>
            <person name="Song J."/>
            <person name="Luo H."/>
            <person name="Xiang L."/>
            <person name="Li Y."/>
            <person name="Xu Z."/>
            <person name="Ji A."/>
            <person name="Wang L."/>
            <person name="Lu S."/>
            <person name="Hayward A."/>
            <person name="Sun W."/>
            <person name="Li X."/>
            <person name="Schwartz D.C."/>
            <person name="Wang Y."/>
            <person name="Chen S."/>
        </authorList>
    </citation>
    <scope>NUCLEOTIDE SEQUENCE [LARGE SCALE GENOMIC DNA]</scope>
    <source>
        <strain evidence="3 4">ZZ0214-1</strain>
    </source>
</reference>
<organism evidence="3 4">
    <name type="scientific">Ganoderma sinense ZZ0214-1</name>
    <dbReference type="NCBI Taxonomy" id="1077348"/>
    <lineage>
        <taxon>Eukaryota</taxon>
        <taxon>Fungi</taxon>
        <taxon>Dikarya</taxon>
        <taxon>Basidiomycota</taxon>
        <taxon>Agaricomycotina</taxon>
        <taxon>Agaricomycetes</taxon>
        <taxon>Polyporales</taxon>
        <taxon>Polyporaceae</taxon>
        <taxon>Ganoderma</taxon>
    </lineage>
</organism>
<keyword evidence="4" id="KW-1185">Reference proteome</keyword>
<dbReference type="STRING" id="1077348.A0A2G8S737"/>
<evidence type="ECO:0000313" key="4">
    <source>
        <dbReference type="Proteomes" id="UP000230002"/>
    </source>
</evidence>
<name>A0A2G8S737_9APHY</name>
<feature type="region of interest" description="Disordered" evidence="1">
    <location>
        <begin position="530"/>
        <end position="556"/>
    </location>
</feature>
<dbReference type="InterPro" id="IPR018849">
    <property type="entry name" value="Urb2/Npa2_C"/>
</dbReference>
<comment type="caution">
    <text evidence="3">The sequence shown here is derived from an EMBL/GenBank/DDBJ whole genome shotgun (WGS) entry which is preliminary data.</text>
</comment>
<accession>A0A2G8S737</accession>
<dbReference type="PANTHER" id="PTHR15682">
    <property type="entry name" value="UNHEALTHY RIBOSOME BIOGENESIS PROTEIN 2 HOMOLOG"/>
    <property type="match status" value="1"/>
</dbReference>
<evidence type="ECO:0000313" key="3">
    <source>
        <dbReference type="EMBL" id="PIL29586.1"/>
    </source>
</evidence>
<dbReference type="Pfam" id="PF10441">
    <property type="entry name" value="Urb2"/>
    <property type="match status" value="1"/>
</dbReference>
<dbReference type="InterPro" id="IPR052609">
    <property type="entry name" value="Ribosome_Biogenesis_Reg"/>
</dbReference>
<proteinExistence type="predicted"/>
<dbReference type="PANTHER" id="PTHR15682:SF2">
    <property type="entry name" value="UNHEALTHY RIBOSOME BIOGENESIS PROTEIN 2 HOMOLOG"/>
    <property type="match status" value="1"/>
</dbReference>